<evidence type="ECO:0000256" key="13">
    <source>
        <dbReference type="SAM" id="MobiDB-lite"/>
    </source>
</evidence>
<feature type="compositionally biased region" description="Low complexity" evidence="13">
    <location>
        <begin position="144"/>
        <end position="162"/>
    </location>
</feature>
<dbReference type="Pfam" id="PF00096">
    <property type="entry name" value="zf-C2H2"/>
    <property type="match status" value="2"/>
</dbReference>
<dbReference type="InterPro" id="IPR051095">
    <property type="entry name" value="Dros_DevTransReg"/>
</dbReference>
<keyword evidence="8" id="KW-0805">Transcription regulation</keyword>
<organism evidence="16 17">
    <name type="scientific">Psylliodes chrysocephalus</name>
    <dbReference type="NCBI Taxonomy" id="3402493"/>
    <lineage>
        <taxon>Eukaryota</taxon>
        <taxon>Metazoa</taxon>
        <taxon>Ecdysozoa</taxon>
        <taxon>Arthropoda</taxon>
        <taxon>Hexapoda</taxon>
        <taxon>Insecta</taxon>
        <taxon>Pterygota</taxon>
        <taxon>Neoptera</taxon>
        <taxon>Endopterygota</taxon>
        <taxon>Coleoptera</taxon>
        <taxon>Polyphaga</taxon>
        <taxon>Cucujiformia</taxon>
        <taxon>Chrysomeloidea</taxon>
        <taxon>Chrysomelidae</taxon>
        <taxon>Galerucinae</taxon>
        <taxon>Alticini</taxon>
        <taxon>Psylliodes</taxon>
    </lineage>
</organism>
<dbReference type="FunFam" id="3.30.160.60:FF:000771">
    <property type="entry name" value="zinc finger protein 648"/>
    <property type="match status" value="1"/>
</dbReference>
<keyword evidence="11" id="KW-0539">Nucleus</keyword>
<evidence type="ECO:0000256" key="9">
    <source>
        <dbReference type="ARBA" id="ARBA00023125"/>
    </source>
</evidence>
<feature type="domain" description="C2H2-type" evidence="15">
    <location>
        <begin position="469"/>
        <end position="492"/>
    </location>
</feature>
<dbReference type="OrthoDB" id="6077919at2759"/>
<feature type="domain" description="C2H2-type" evidence="15">
    <location>
        <begin position="383"/>
        <end position="407"/>
    </location>
</feature>
<dbReference type="InterPro" id="IPR036236">
    <property type="entry name" value="Znf_C2H2_sf"/>
</dbReference>
<dbReference type="PROSITE" id="PS50097">
    <property type="entry name" value="BTB"/>
    <property type="match status" value="1"/>
</dbReference>
<dbReference type="GO" id="GO:0003677">
    <property type="term" value="F:DNA binding"/>
    <property type="evidence" value="ECO:0007669"/>
    <property type="project" value="UniProtKB-KW"/>
</dbReference>
<dbReference type="GO" id="GO:0005634">
    <property type="term" value="C:nucleus"/>
    <property type="evidence" value="ECO:0007669"/>
    <property type="project" value="UniProtKB-SubCell"/>
</dbReference>
<feature type="compositionally biased region" description="Low complexity" evidence="13">
    <location>
        <begin position="185"/>
        <end position="195"/>
    </location>
</feature>
<evidence type="ECO:0000256" key="3">
    <source>
        <dbReference type="ARBA" id="ARBA00006991"/>
    </source>
</evidence>
<dbReference type="EMBL" id="OV651830">
    <property type="protein sequence ID" value="CAH1105108.1"/>
    <property type="molecule type" value="Genomic_DNA"/>
</dbReference>
<keyword evidence="5" id="KW-0677">Repeat</keyword>
<dbReference type="Pfam" id="PF12874">
    <property type="entry name" value="zf-met"/>
    <property type="match status" value="1"/>
</dbReference>
<feature type="domain" description="C2H2-type" evidence="15">
    <location>
        <begin position="441"/>
        <end position="468"/>
    </location>
</feature>
<dbReference type="SMART" id="SM00355">
    <property type="entry name" value="ZnF_C2H2"/>
    <property type="match status" value="4"/>
</dbReference>
<gene>
    <name evidence="16" type="ORF">PSYICH_LOCUS5825</name>
</gene>
<protein>
    <submittedName>
        <fullName evidence="16">Uncharacterized protein</fullName>
    </submittedName>
</protein>
<feature type="domain" description="BTB" evidence="14">
    <location>
        <begin position="36"/>
        <end position="107"/>
    </location>
</feature>
<evidence type="ECO:0000256" key="10">
    <source>
        <dbReference type="ARBA" id="ARBA00023163"/>
    </source>
</evidence>
<dbReference type="PANTHER" id="PTHR23110">
    <property type="entry name" value="BTB DOMAIN TRANSCRIPTION FACTOR"/>
    <property type="match status" value="1"/>
</dbReference>
<keyword evidence="17" id="KW-1185">Reference proteome</keyword>
<evidence type="ECO:0000256" key="8">
    <source>
        <dbReference type="ARBA" id="ARBA00023015"/>
    </source>
</evidence>
<evidence type="ECO:0000256" key="1">
    <source>
        <dbReference type="ARBA" id="ARBA00003767"/>
    </source>
</evidence>
<name>A0A9P0G9N6_9CUCU</name>
<keyword evidence="9" id="KW-0238">DNA-binding</keyword>
<dbReference type="GO" id="GO:0003006">
    <property type="term" value="P:developmental process involved in reproduction"/>
    <property type="evidence" value="ECO:0007669"/>
    <property type="project" value="UniProtKB-ARBA"/>
</dbReference>
<dbReference type="PROSITE" id="PS00028">
    <property type="entry name" value="ZINC_FINGER_C2H2_1"/>
    <property type="match status" value="4"/>
</dbReference>
<dbReference type="InterPro" id="IPR013087">
    <property type="entry name" value="Znf_C2H2_type"/>
</dbReference>
<keyword evidence="6 12" id="KW-0863">Zinc-finger</keyword>
<dbReference type="AlphaFoldDB" id="A0A9P0G9N6"/>
<dbReference type="Gene3D" id="3.30.710.10">
    <property type="entry name" value="Potassium Channel Kv1.1, Chain A"/>
    <property type="match status" value="1"/>
</dbReference>
<dbReference type="InterPro" id="IPR011333">
    <property type="entry name" value="SKP1/BTB/POZ_sf"/>
</dbReference>
<keyword evidence="7" id="KW-0862">Zinc</keyword>
<dbReference type="PANTHER" id="PTHR23110:SF93">
    <property type="entry name" value="ZINC FINGER AND BTB DOMAIN-CONTAINING PROTEIN 14-LIKE PROTEIN"/>
    <property type="match status" value="1"/>
</dbReference>
<evidence type="ECO:0000259" key="14">
    <source>
        <dbReference type="PROSITE" id="PS50097"/>
    </source>
</evidence>
<keyword evidence="4" id="KW-0479">Metal-binding</keyword>
<evidence type="ECO:0000256" key="7">
    <source>
        <dbReference type="ARBA" id="ARBA00022833"/>
    </source>
</evidence>
<evidence type="ECO:0000313" key="16">
    <source>
        <dbReference type="EMBL" id="CAH1105108.1"/>
    </source>
</evidence>
<feature type="compositionally biased region" description="Pro residues" evidence="13">
    <location>
        <begin position="163"/>
        <end position="173"/>
    </location>
</feature>
<dbReference type="SUPFAM" id="SSF57667">
    <property type="entry name" value="beta-beta-alpha zinc fingers"/>
    <property type="match status" value="1"/>
</dbReference>
<evidence type="ECO:0000256" key="5">
    <source>
        <dbReference type="ARBA" id="ARBA00022737"/>
    </source>
</evidence>
<dbReference type="GO" id="GO:0008270">
    <property type="term" value="F:zinc ion binding"/>
    <property type="evidence" value="ECO:0007669"/>
    <property type="project" value="UniProtKB-KW"/>
</dbReference>
<dbReference type="SMART" id="SM00225">
    <property type="entry name" value="BTB"/>
    <property type="match status" value="1"/>
</dbReference>
<comment type="similarity">
    <text evidence="3">Belongs to the krueppel C2H2-type zinc-finger protein family.</text>
</comment>
<dbReference type="SUPFAM" id="SSF54695">
    <property type="entry name" value="POZ domain"/>
    <property type="match status" value="1"/>
</dbReference>
<dbReference type="GO" id="GO:0048666">
    <property type="term" value="P:neuron development"/>
    <property type="evidence" value="ECO:0007669"/>
    <property type="project" value="UniProtKB-ARBA"/>
</dbReference>
<evidence type="ECO:0000259" key="15">
    <source>
        <dbReference type="PROSITE" id="PS50157"/>
    </source>
</evidence>
<keyword evidence="10" id="KW-0804">Transcription</keyword>
<feature type="domain" description="C2H2-type" evidence="15">
    <location>
        <begin position="333"/>
        <end position="360"/>
    </location>
</feature>
<evidence type="ECO:0000256" key="6">
    <source>
        <dbReference type="ARBA" id="ARBA00022771"/>
    </source>
</evidence>
<evidence type="ECO:0000256" key="2">
    <source>
        <dbReference type="ARBA" id="ARBA00004123"/>
    </source>
</evidence>
<evidence type="ECO:0000313" key="17">
    <source>
        <dbReference type="Proteomes" id="UP001153636"/>
    </source>
</evidence>
<dbReference type="Proteomes" id="UP001153636">
    <property type="component" value="Chromosome 18"/>
</dbReference>
<dbReference type="PROSITE" id="PS50157">
    <property type="entry name" value="ZINC_FINGER_C2H2_2"/>
    <property type="match status" value="4"/>
</dbReference>
<dbReference type="InterPro" id="IPR000210">
    <property type="entry name" value="BTB/POZ_dom"/>
</dbReference>
<dbReference type="Gene3D" id="3.30.160.60">
    <property type="entry name" value="Classic Zinc Finger"/>
    <property type="match status" value="3"/>
</dbReference>
<comment type="function">
    <text evidence="1">May be involved in transcriptional regulation.</text>
</comment>
<evidence type="ECO:0000256" key="11">
    <source>
        <dbReference type="ARBA" id="ARBA00023242"/>
    </source>
</evidence>
<proteinExistence type="inferred from homology"/>
<dbReference type="GO" id="GO:0006357">
    <property type="term" value="P:regulation of transcription by RNA polymerase II"/>
    <property type="evidence" value="ECO:0007669"/>
    <property type="project" value="TreeGrafter"/>
</dbReference>
<sequence length="511" mass="57975">MDQQAELCETYQLKWNFYGSYMHSCISTSLYNDSYADVALVTMDGHQVMAHRYVLSYSSRYFAQVLKYQRKVTTALPLMIVMPPEIDYKALKVLLRYMYSGEAKVPKEILKSVLQGGDILQIKGLFREKEDNEKMMKINPHNQPLLSPLNPTPTSTPATTPTPVIPASPPPLVPTSTANQKITKKSTPSSTIVTTTTSTSTTSATASTAKVPPKIVQKFLVLQKPKDQQQVYTTGKTKNKVLNFTLMPNSQQETLKKRTTKDEIEKTENVIKTEPSGIRENNLQYLMIKDEPVDWSEGAMEVVESTDEFDDIQCKSEHEDASFEEEDKMFSPLTCELCTETFTIPREWVRHVQTHTDMLPAKRRRRDSTGGSDSYENDTFPELMCDLCQKGFSTPADWVKHIQSAHTEFELHLSNKQNIDTVKGYKFKDIPQSSQNSEQGKLCTECNKTFPSNASMLIHKRSHTGEKPFSCDFCSKTFNVKSNLLRHLRTIHNKIINATEVDKDEDGENSS</sequence>
<dbReference type="Pfam" id="PF00651">
    <property type="entry name" value="BTB"/>
    <property type="match status" value="1"/>
</dbReference>
<accession>A0A9P0G9N6</accession>
<evidence type="ECO:0000256" key="4">
    <source>
        <dbReference type="ARBA" id="ARBA00022723"/>
    </source>
</evidence>
<evidence type="ECO:0000256" key="12">
    <source>
        <dbReference type="PROSITE-ProRule" id="PRU00042"/>
    </source>
</evidence>
<dbReference type="GO" id="GO:0048513">
    <property type="term" value="P:animal organ development"/>
    <property type="evidence" value="ECO:0007669"/>
    <property type="project" value="UniProtKB-ARBA"/>
</dbReference>
<reference evidence="16" key="1">
    <citation type="submission" date="2022-01" db="EMBL/GenBank/DDBJ databases">
        <authorList>
            <person name="King R."/>
        </authorList>
    </citation>
    <scope>NUCLEOTIDE SEQUENCE</scope>
</reference>
<comment type="subcellular location">
    <subcellularLocation>
        <location evidence="2">Nucleus</location>
    </subcellularLocation>
</comment>
<feature type="region of interest" description="Disordered" evidence="13">
    <location>
        <begin position="141"/>
        <end position="195"/>
    </location>
</feature>